<keyword evidence="5" id="KW-0694">RNA-binding</keyword>
<keyword evidence="2" id="KW-0217">Developmental protein</keyword>
<comment type="subcellular location">
    <subcellularLocation>
        <location evidence="1">Cytoplasm</location>
    </subcellularLocation>
</comment>
<dbReference type="SUPFAM" id="SSF101690">
    <property type="entry name" value="PAZ domain"/>
    <property type="match status" value="1"/>
</dbReference>
<reference evidence="11" key="1">
    <citation type="submission" date="2020-11" db="EMBL/GenBank/DDBJ databases">
        <authorList>
            <person name="Tran Van P."/>
        </authorList>
    </citation>
    <scope>NUCLEOTIDE SEQUENCE</scope>
</reference>
<dbReference type="Pfam" id="PF02171">
    <property type="entry name" value="Piwi"/>
    <property type="match status" value="1"/>
</dbReference>
<dbReference type="PROSITE" id="PS50822">
    <property type="entry name" value="PIWI"/>
    <property type="match status" value="1"/>
</dbReference>
<gene>
    <name evidence="11" type="ORF">OSB1V03_LOCUS6972</name>
</gene>
<evidence type="ECO:0000256" key="5">
    <source>
        <dbReference type="ARBA" id="ARBA00022884"/>
    </source>
</evidence>
<dbReference type="CDD" id="cd02845">
    <property type="entry name" value="PAZ_piwi_like"/>
    <property type="match status" value="1"/>
</dbReference>
<dbReference type="EMBL" id="OC858496">
    <property type="protein sequence ID" value="CAD7626539.1"/>
    <property type="molecule type" value="Genomic_DNA"/>
</dbReference>
<evidence type="ECO:0000256" key="8">
    <source>
        <dbReference type="SAM" id="MobiDB-lite"/>
    </source>
</evidence>
<dbReference type="FunFam" id="3.30.420.10:FF:000014">
    <property type="entry name" value="Piwi-like RNA-mediated gene silencing 1"/>
    <property type="match status" value="1"/>
</dbReference>
<proteinExistence type="inferred from homology"/>
<dbReference type="SMART" id="SM00949">
    <property type="entry name" value="PAZ"/>
    <property type="match status" value="1"/>
</dbReference>
<feature type="non-terminal residue" evidence="11">
    <location>
        <position position="819"/>
    </location>
</feature>
<dbReference type="Proteomes" id="UP000759131">
    <property type="component" value="Unassembled WGS sequence"/>
</dbReference>
<dbReference type="SMART" id="SM00950">
    <property type="entry name" value="Piwi"/>
    <property type="match status" value="1"/>
</dbReference>
<dbReference type="Gene3D" id="3.40.50.2300">
    <property type="match status" value="1"/>
</dbReference>
<dbReference type="InterPro" id="IPR036397">
    <property type="entry name" value="RNaseH_sf"/>
</dbReference>
<dbReference type="AlphaFoldDB" id="A0A7R9PZD0"/>
<keyword evidence="4" id="KW-0221">Differentiation</keyword>
<feature type="domain" description="PAZ" evidence="9">
    <location>
        <begin position="233"/>
        <end position="343"/>
    </location>
</feature>
<dbReference type="GO" id="GO:0030154">
    <property type="term" value="P:cell differentiation"/>
    <property type="evidence" value="ECO:0007669"/>
    <property type="project" value="UniProtKB-KW"/>
</dbReference>
<name>A0A7R9PZD0_9ACAR</name>
<dbReference type="Pfam" id="PF23278">
    <property type="entry name" value="Piwi_N"/>
    <property type="match status" value="1"/>
</dbReference>
<dbReference type="GO" id="GO:0005737">
    <property type="term" value="C:cytoplasm"/>
    <property type="evidence" value="ECO:0007669"/>
    <property type="project" value="UniProtKB-SubCell"/>
</dbReference>
<keyword evidence="12" id="KW-1185">Reference proteome</keyword>
<keyword evidence="6" id="KW-0943">RNA-mediated gene silencing</keyword>
<dbReference type="GO" id="GO:0140965">
    <property type="term" value="P:secondary piRNA processing"/>
    <property type="evidence" value="ECO:0007669"/>
    <property type="project" value="UniProtKB-ARBA"/>
</dbReference>
<dbReference type="OrthoDB" id="445936at2759"/>
<feature type="domain" description="Piwi" evidence="10">
    <location>
        <begin position="511"/>
        <end position="805"/>
    </location>
</feature>
<keyword evidence="3" id="KW-0963">Cytoplasm</keyword>
<evidence type="ECO:0000256" key="4">
    <source>
        <dbReference type="ARBA" id="ARBA00022782"/>
    </source>
</evidence>
<evidence type="ECO:0000256" key="2">
    <source>
        <dbReference type="ARBA" id="ARBA00022473"/>
    </source>
</evidence>
<dbReference type="CDD" id="cd04658">
    <property type="entry name" value="Piwi_piwi-like_Euk"/>
    <property type="match status" value="1"/>
</dbReference>
<evidence type="ECO:0000259" key="9">
    <source>
        <dbReference type="PROSITE" id="PS50821"/>
    </source>
</evidence>
<evidence type="ECO:0000313" key="11">
    <source>
        <dbReference type="EMBL" id="CAD7626539.1"/>
    </source>
</evidence>
<accession>A0A7R9PZD0</accession>
<evidence type="ECO:0000313" key="12">
    <source>
        <dbReference type="Proteomes" id="UP000759131"/>
    </source>
</evidence>
<evidence type="ECO:0000256" key="1">
    <source>
        <dbReference type="ARBA" id="ARBA00004496"/>
    </source>
</evidence>
<evidence type="ECO:0000256" key="6">
    <source>
        <dbReference type="ARBA" id="ARBA00023158"/>
    </source>
</evidence>
<dbReference type="Pfam" id="PF02170">
    <property type="entry name" value="PAZ"/>
    <property type="match status" value="1"/>
</dbReference>
<dbReference type="FunFam" id="2.170.260.10:FF:000003">
    <property type="entry name" value="Piwi-like RNA-mediated gene silencing 2"/>
    <property type="match status" value="1"/>
</dbReference>
<dbReference type="GO" id="GO:0003723">
    <property type="term" value="F:RNA binding"/>
    <property type="evidence" value="ECO:0007669"/>
    <property type="project" value="UniProtKB-KW"/>
</dbReference>
<feature type="region of interest" description="Disordered" evidence="8">
    <location>
        <begin position="1"/>
        <end position="34"/>
    </location>
</feature>
<dbReference type="SUPFAM" id="SSF53098">
    <property type="entry name" value="Ribonuclease H-like"/>
    <property type="match status" value="1"/>
</dbReference>
<evidence type="ECO:0000256" key="7">
    <source>
        <dbReference type="ARBA" id="ARBA00038291"/>
    </source>
</evidence>
<sequence length="819" mass="92385">DRPTTVAEPPPLSEGGNGGNGGNGGGNGDQGGSVRGRAGYRGAALLRTIPAHVKVKSGEGGAPVKVVANYFRLNTPKDVLIYDYHVDFEPNVEARVMRKAMLFGAAKEAFGNVMVFDGMSNIKSTNLLPAVETEYFAKRRTDDADIKITVRRAGEIAWGAQEMMRMYNTQMRRNLQLLKWNLIGRHYFHPDIKHKIPEHRLEILQGVMTAINEHAGGVLMVCDTVHKVIRSDTCLETLQQILKRDRGSFQDNARKELAGSIVLTPHNNRTYRVDDIAFDKNPTHTFERKGAPISLKDYYKQQYNITIRDERQPLLVGLPSAREERSGQSGPILLIPEICNMTGLSETLKNDFNIRRQMTQKTQTDPTTRVKNLHQFMGTIAGNESIKQEMAQWGLSFDATPIEFNARRLDCEKILMQGETAQTGATFIQKSGDFSKEIRNKGMFAGIRVSDWTIIATARDRQTVDEFANTLNRVCRPLGVNLNRPTVVALDNDRTSTFVEACKAVPANTQIVCLVLPNNNKERYDAVKKIFCLDHPMASQVVVKKTVDNKQRLMSVCTKVGIQMACKLGAEAWALDIPPKDLMVVGFDVHRDSSQRGKALGGFVCSTNATLTKWYSRVSFHDNREELSGNLTTNFSNGLKRYYELNKKLPQRLVIYRDGVSEGELEYVFNYEVKQIEDAIKKIGDAAAAIKLSFIVVTKRINTRFMLKLGERQFDNPWPGTIIDTTVTRPERYDFYLISQSVRQGTVAPTMFNIIKDDTNWKPHHHQQLAYKLTHLYYNWIGTIRVPAPCQYAHKLAYLTGTSLHREPNPKLSDSLFYL</sequence>
<dbReference type="Gene3D" id="3.30.420.10">
    <property type="entry name" value="Ribonuclease H-like superfamily/Ribonuclease H"/>
    <property type="match status" value="1"/>
</dbReference>
<dbReference type="InterPro" id="IPR003100">
    <property type="entry name" value="PAZ_dom"/>
</dbReference>
<dbReference type="PANTHER" id="PTHR22891">
    <property type="entry name" value="EUKARYOTIC TRANSLATION INITIATION FACTOR 2C"/>
    <property type="match status" value="1"/>
</dbReference>
<dbReference type="InterPro" id="IPR012337">
    <property type="entry name" value="RNaseH-like_sf"/>
</dbReference>
<dbReference type="PROSITE" id="PS50821">
    <property type="entry name" value="PAZ"/>
    <property type="match status" value="1"/>
</dbReference>
<dbReference type="EMBL" id="CAJPIZ010003921">
    <property type="protein sequence ID" value="CAG2106969.1"/>
    <property type="molecule type" value="Genomic_DNA"/>
</dbReference>
<protein>
    <submittedName>
        <fullName evidence="11">Uncharacterized protein</fullName>
    </submittedName>
</protein>
<organism evidence="11">
    <name type="scientific">Medioppia subpectinata</name>
    <dbReference type="NCBI Taxonomy" id="1979941"/>
    <lineage>
        <taxon>Eukaryota</taxon>
        <taxon>Metazoa</taxon>
        <taxon>Ecdysozoa</taxon>
        <taxon>Arthropoda</taxon>
        <taxon>Chelicerata</taxon>
        <taxon>Arachnida</taxon>
        <taxon>Acari</taxon>
        <taxon>Acariformes</taxon>
        <taxon>Sarcoptiformes</taxon>
        <taxon>Oribatida</taxon>
        <taxon>Brachypylina</taxon>
        <taxon>Oppioidea</taxon>
        <taxon>Oppiidae</taxon>
        <taxon>Medioppia</taxon>
    </lineage>
</organism>
<comment type="similarity">
    <text evidence="7">Belongs to the argonaute family. Piwi subfamily.</text>
</comment>
<feature type="compositionally biased region" description="Gly residues" evidence="8">
    <location>
        <begin position="15"/>
        <end position="34"/>
    </location>
</feature>
<feature type="non-terminal residue" evidence="11">
    <location>
        <position position="1"/>
    </location>
</feature>
<dbReference type="InterPro" id="IPR003165">
    <property type="entry name" value="Piwi"/>
</dbReference>
<dbReference type="InterPro" id="IPR036085">
    <property type="entry name" value="PAZ_dom_sf"/>
</dbReference>
<dbReference type="Gene3D" id="2.170.260.10">
    <property type="entry name" value="paz domain"/>
    <property type="match status" value="1"/>
</dbReference>
<evidence type="ECO:0000256" key="3">
    <source>
        <dbReference type="ARBA" id="ARBA00022490"/>
    </source>
</evidence>
<evidence type="ECO:0000259" key="10">
    <source>
        <dbReference type="PROSITE" id="PS50822"/>
    </source>
</evidence>